<proteinExistence type="predicted"/>
<organism evidence="3 4">
    <name type="scientific">Coemansia pectinata</name>
    <dbReference type="NCBI Taxonomy" id="1052879"/>
    <lineage>
        <taxon>Eukaryota</taxon>
        <taxon>Fungi</taxon>
        <taxon>Fungi incertae sedis</taxon>
        <taxon>Zoopagomycota</taxon>
        <taxon>Kickxellomycotina</taxon>
        <taxon>Kickxellomycetes</taxon>
        <taxon>Kickxellales</taxon>
        <taxon>Kickxellaceae</taxon>
        <taxon>Coemansia</taxon>
    </lineage>
</organism>
<dbReference type="EMBL" id="JANBUH010000173">
    <property type="protein sequence ID" value="KAJ2753647.1"/>
    <property type="molecule type" value="Genomic_DNA"/>
</dbReference>
<gene>
    <name evidence="3" type="ORF">GGI19_002979</name>
</gene>
<name>A0A9W8GUY5_9FUNG</name>
<dbReference type="OrthoDB" id="5615239at2759"/>
<keyword evidence="4" id="KW-1185">Reference proteome</keyword>
<protein>
    <submittedName>
        <fullName evidence="3">Uncharacterized protein</fullName>
    </submittedName>
</protein>
<comment type="caution">
    <text evidence="3">The sequence shown here is derived from an EMBL/GenBank/DDBJ whole genome shotgun (WGS) entry which is preliminary data.</text>
</comment>
<dbReference type="Proteomes" id="UP001140011">
    <property type="component" value="Unassembled WGS sequence"/>
</dbReference>
<evidence type="ECO:0000256" key="2">
    <source>
        <dbReference type="SAM" id="Phobius"/>
    </source>
</evidence>
<dbReference type="AlphaFoldDB" id="A0A9W8GUY5"/>
<sequence>MEVIHIYPGGPSTPTWGEDNYDRNMHQGTLFLIIICVASSAGFLLLCTIVWCIIRKIRHRRKGSKPSYGNTWIVTQPPNLPFGQPWTVPAGQPWATTTEQSRDIAVEQSQITPANQPQTVPVDQPRTTSATAQM</sequence>
<keyword evidence="2" id="KW-0812">Transmembrane</keyword>
<feature type="transmembrane region" description="Helical" evidence="2">
    <location>
        <begin position="30"/>
        <end position="54"/>
    </location>
</feature>
<keyword evidence="2" id="KW-0472">Membrane</keyword>
<reference evidence="3" key="1">
    <citation type="submission" date="2022-07" db="EMBL/GenBank/DDBJ databases">
        <title>Phylogenomic reconstructions and comparative analyses of Kickxellomycotina fungi.</title>
        <authorList>
            <person name="Reynolds N.K."/>
            <person name="Stajich J.E."/>
            <person name="Barry K."/>
            <person name="Grigoriev I.V."/>
            <person name="Crous P."/>
            <person name="Smith M.E."/>
        </authorList>
    </citation>
    <scope>NUCLEOTIDE SEQUENCE</scope>
    <source>
        <strain evidence="3">BCRC 34297</strain>
    </source>
</reference>
<accession>A0A9W8GUY5</accession>
<evidence type="ECO:0000313" key="3">
    <source>
        <dbReference type="EMBL" id="KAJ2753647.1"/>
    </source>
</evidence>
<feature type="region of interest" description="Disordered" evidence="1">
    <location>
        <begin position="111"/>
        <end position="134"/>
    </location>
</feature>
<keyword evidence="2" id="KW-1133">Transmembrane helix</keyword>
<evidence type="ECO:0000256" key="1">
    <source>
        <dbReference type="SAM" id="MobiDB-lite"/>
    </source>
</evidence>
<evidence type="ECO:0000313" key="4">
    <source>
        <dbReference type="Proteomes" id="UP001140011"/>
    </source>
</evidence>